<dbReference type="InterPro" id="IPR046450">
    <property type="entry name" value="PA_dom_sf"/>
</dbReference>
<evidence type="ECO:0000256" key="3">
    <source>
        <dbReference type="ARBA" id="ARBA00022525"/>
    </source>
</evidence>
<sequence>MPGSRRTAFHRFAGRPTAFRIRTTAVVAAALSLPLLASSSIAAQANPEVGAPRVWLVELAPGAGASALDAAAHDLDYKVRHDFSRVWNGVSVETDPATAHQLQQLDLVERVWSDVLLMGPGRVDDQAAPEEAQPELAQAIQTTRAADAHDRGITGSGVKVGIIDTGIDYTHPDLGGCFGDDCRVAYGADFVGDDFDSDDPANAEPVPDADPADCGGHGTHVAGIVGANGKVTGVAPDVEFGAYRVFGCDGSTSSEVIMQALEAALVDGMDVVNLSLGQSFQWPGYPTAEAADKLVEEGVSVVASMGNDGEAGIYSGSSPSLGSDVIAVASTDNPKQRMDAAYVPALDRNIGYRQIDDTPEPSAPTDPLVWLGRACPEDASEGDVAGKAALIVRGTCTFAQKYERAVAEGATSVVIYNDRSGPFGGGGIGDGPVPALAITDTDGADLHDLATIGKAPVLEFPADETVLVDLPRGGFASSFTAYGPSPDLSFKPDLTAPGGGIWSTIPVEDGSYASLSGTSMSSPHVAGAAALLLDDDSSLKPRDVRTRLANSAKPVTWGENPDIGELEAAHRQGTGVIDVIDALDAEACLYPTGINTGDGTGPRTFELQLTSHDTKTRTYELTHRSTIATTGDTRAPGFVAADPNVTFEPKTLDLYPGQTATVEVTVEPSADLPAGSVFGGRITARPDSGESLTAAYSGYQGDYLAIPVLDHPEFPRLAAIVGQDPETHQFDYRDLEESETFSLAEGPDLAALIYLGHQVSAMEVSAVNTTTGEVVTWEPEQYLPRSPGPDDAMSIHLEDLTDFRPNALQPGQWTLEVKVLKALGDKANSAHWEQWTSPAFTLTE</sequence>
<dbReference type="InterPro" id="IPR022398">
    <property type="entry name" value="Peptidase_S8_His-AS"/>
</dbReference>
<accession>A0A9W6G6A5</accession>
<dbReference type="GO" id="GO:0016020">
    <property type="term" value="C:membrane"/>
    <property type="evidence" value="ECO:0007669"/>
    <property type="project" value="InterPro"/>
</dbReference>
<evidence type="ECO:0000256" key="2">
    <source>
        <dbReference type="ARBA" id="ARBA00022512"/>
    </source>
</evidence>
<comment type="similarity">
    <text evidence="1 9 10">Belongs to the peptidase S8 family.</text>
</comment>
<dbReference type="Gene3D" id="3.40.50.200">
    <property type="entry name" value="Peptidase S8/S53 domain"/>
    <property type="match status" value="1"/>
</dbReference>
<dbReference type="SUPFAM" id="SSF52743">
    <property type="entry name" value="Subtilisin-like"/>
    <property type="match status" value="1"/>
</dbReference>
<dbReference type="InterPro" id="IPR003137">
    <property type="entry name" value="PA_domain"/>
</dbReference>
<dbReference type="InterPro" id="IPR000209">
    <property type="entry name" value="Peptidase_S8/S53_dom"/>
</dbReference>
<evidence type="ECO:0000256" key="6">
    <source>
        <dbReference type="ARBA" id="ARBA00022801"/>
    </source>
</evidence>
<dbReference type="InterPro" id="IPR023827">
    <property type="entry name" value="Peptidase_S8_Asp-AS"/>
</dbReference>
<feature type="chain" id="PRO_5040910230" evidence="11">
    <location>
        <begin position="46"/>
        <end position="844"/>
    </location>
</feature>
<keyword evidence="2" id="KW-0134">Cell wall</keyword>
<dbReference type="Pfam" id="PF00082">
    <property type="entry name" value="Peptidase_S8"/>
    <property type="match status" value="1"/>
</dbReference>
<dbReference type="PANTHER" id="PTHR43806:SF66">
    <property type="entry name" value="SERIN ENDOPEPTIDASE"/>
    <property type="match status" value="1"/>
</dbReference>
<evidence type="ECO:0000256" key="9">
    <source>
        <dbReference type="PROSITE-ProRule" id="PRU01240"/>
    </source>
</evidence>
<evidence type="ECO:0000256" key="11">
    <source>
        <dbReference type="SAM" id="SignalP"/>
    </source>
</evidence>
<dbReference type="InterPro" id="IPR050131">
    <property type="entry name" value="Peptidase_S8_subtilisin-like"/>
</dbReference>
<dbReference type="PROSITE" id="PS00136">
    <property type="entry name" value="SUBTILASE_ASP"/>
    <property type="match status" value="1"/>
</dbReference>
<dbReference type="GO" id="GO:0005615">
    <property type="term" value="C:extracellular space"/>
    <property type="evidence" value="ECO:0007669"/>
    <property type="project" value="TreeGrafter"/>
</dbReference>
<keyword evidence="5 11" id="KW-0732">Signal</keyword>
<dbReference type="InterPro" id="IPR023828">
    <property type="entry name" value="Peptidase_S8_Ser-AS"/>
</dbReference>
<dbReference type="AlphaFoldDB" id="A0A9W6G6A5"/>
<evidence type="ECO:0000259" key="12">
    <source>
        <dbReference type="Pfam" id="PF00082"/>
    </source>
</evidence>
<dbReference type="InterPro" id="IPR034187">
    <property type="entry name" value="Peptidases_S8_5"/>
</dbReference>
<name>A0A9W6G6A5_9ACTN</name>
<dbReference type="SUPFAM" id="SSF52025">
    <property type="entry name" value="PA domain"/>
    <property type="match status" value="1"/>
</dbReference>
<evidence type="ECO:0000256" key="10">
    <source>
        <dbReference type="RuleBase" id="RU003355"/>
    </source>
</evidence>
<dbReference type="Gene3D" id="3.50.30.30">
    <property type="match status" value="1"/>
</dbReference>
<evidence type="ECO:0000259" key="13">
    <source>
        <dbReference type="Pfam" id="PF02225"/>
    </source>
</evidence>
<evidence type="ECO:0000256" key="8">
    <source>
        <dbReference type="PIRSR" id="PIRSR615500-1"/>
    </source>
</evidence>
<dbReference type="PROSITE" id="PS51892">
    <property type="entry name" value="SUBTILASE"/>
    <property type="match status" value="1"/>
</dbReference>
<keyword evidence="4 9" id="KW-0645">Protease</keyword>
<feature type="domain" description="Peptidase S8/S53" evidence="12">
    <location>
        <begin position="155"/>
        <end position="575"/>
    </location>
</feature>
<comment type="caution">
    <text evidence="14">The sequence shown here is derived from an EMBL/GenBank/DDBJ whole genome shotgun (WGS) entry which is preliminary data.</text>
</comment>
<dbReference type="InterPro" id="IPR015500">
    <property type="entry name" value="Peptidase_S8_subtilisin-rel"/>
</dbReference>
<evidence type="ECO:0000256" key="4">
    <source>
        <dbReference type="ARBA" id="ARBA00022670"/>
    </source>
</evidence>
<proteinExistence type="inferred from homology"/>
<dbReference type="GO" id="GO:0004252">
    <property type="term" value="F:serine-type endopeptidase activity"/>
    <property type="evidence" value="ECO:0007669"/>
    <property type="project" value="UniProtKB-UniRule"/>
</dbReference>
<dbReference type="PROSITE" id="PS00138">
    <property type="entry name" value="SUBTILASE_SER"/>
    <property type="match status" value="1"/>
</dbReference>
<dbReference type="CDD" id="cd07489">
    <property type="entry name" value="Peptidases_S8_5"/>
    <property type="match status" value="1"/>
</dbReference>
<evidence type="ECO:0000256" key="1">
    <source>
        <dbReference type="ARBA" id="ARBA00011073"/>
    </source>
</evidence>
<dbReference type="RefSeq" id="WP_270116533.1">
    <property type="nucleotide sequence ID" value="NZ_BAAAOL010000002.1"/>
</dbReference>
<feature type="active site" description="Charge relay system" evidence="8 9">
    <location>
        <position position="164"/>
    </location>
</feature>
<evidence type="ECO:0000313" key="15">
    <source>
        <dbReference type="Proteomes" id="UP001144313"/>
    </source>
</evidence>
<dbReference type="PRINTS" id="PR00723">
    <property type="entry name" value="SUBTILISIN"/>
</dbReference>
<keyword evidence="6 9" id="KW-0378">Hydrolase</keyword>
<keyword evidence="7 9" id="KW-0720">Serine protease</keyword>
<dbReference type="PANTHER" id="PTHR43806">
    <property type="entry name" value="PEPTIDASE S8"/>
    <property type="match status" value="1"/>
</dbReference>
<dbReference type="Pfam" id="PF02225">
    <property type="entry name" value="PA"/>
    <property type="match status" value="1"/>
</dbReference>
<organism evidence="14 15">
    <name type="scientific">Glycomyces algeriensis</name>
    <dbReference type="NCBI Taxonomy" id="256037"/>
    <lineage>
        <taxon>Bacteria</taxon>
        <taxon>Bacillati</taxon>
        <taxon>Actinomycetota</taxon>
        <taxon>Actinomycetes</taxon>
        <taxon>Glycomycetales</taxon>
        <taxon>Glycomycetaceae</taxon>
        <taxon>Glycomyces</taxon>
    </lineage>
</organism>
<feature type="active site" description="Charge relay system" evidence="8 9">
    <location>
        <position position="519"/>
    </location>
</feature>
<feature type="signal peptide" evidence="11">
    <location>
        <begin position="1"/>
        <end position="45"/>
    </location>
</feature>
<keyword evidence="3" id="KW-0964">Secreted</keyword>
<evidence type="ECO:0000256" key="5">
    <source>
        <dbReference type="ARBA" id="ARBA00022729"/>
    </source>
</evidence>
<keyword evidence="15" id="KW-1185">Reference proteome</keyword>
<dbReference type="InterPro" id="IPR036852">
    <property type="entry name" value="Peptidase_S8/S53_dom_sf"/>
</dbReference>
<evidence type="ECO:0000313" key="14">
    <source>
        <dbReference type="EMBL" id="GLI41137.1"/>
    </source>
</evidence>
<protein>
    <submittedName>
        <fullName evidence="14">Minor extracellular protease vpr</fullName>
    </submittedName>
</protein>
<reference evidence="14" key="1">
    <citation type="submission" date="2022-12" db="EMBL/GenBank/DDBJ databases">
        <title>Reference genome sequencing for broad-spectrum identification of bacterial and archaeal isolates by mass spectrometry.</title>
        <authorList>
            <person name="Sekiguchi Y."/>
            <person name="Tourlousse D.M."/>
        </authorList>
    </citation>
    <scope>NUCLEOTIDE SEQUENCE</scope>
    <source>
        <strain evidence="14">LLR39Z86</strain>
    </source>
</reference>
<dbReference type="PROSITE" id="PS00137">
    <property type="entry name" value="SUBTILASE_HIS"/>
    <property type="match status" value="1"/>
</dbReference>
<dbReference type="Proteomes" id="UP001144313">
    <property type="component" value="Unassembled WGS sequence"/>
</dbReference>
<feature type="active site" description="Charge relay system" evidence="8 9">
    <location>
        <position position="217"/>
    </location>
</feature>
<evidence type="ECO:0000256" key="7">
    <source>
        <dbReference type="ARBA" id="ARBA00022825"/>
    </source>
</evidence>
<gene>
    <name evidence="14" type="primary">vpr</name>
    <name evidence="14" type="ORF">GALLR39Z86_09870</name>
</gene>
<feature type="domain" description="PA" evidence="13">
    <location>
        <begin position="372"/>
        <end position="446"/>
    </location>
</feature>
<dbReference type="EMBL" id="BSDT01000001">
    <property type="protein sequence ID" value="GLI41137.1"/>
    <property type="molecule type" value="Genomic_DNA"/>
</dbReference>
<dbReference type="GO" id="GO:0006508">
    <property type="term" value="P:proteolysis"/>
    <property type="evidence" value="ECO:0007669"/>
    <property type="project" value="UniProtKB-KW"/>
</dbReference>